<evidence type="ECO:0000256" key="4">
    <source>
        <dbReference type="SAM" id="Phobius"/>
    </source>
</evidence>
<evidence type="ECO:0000256" key="2">
    <source>
        <dbReference type="ARBA" id="ARBA00023125"/>
    </source>
</evidence>
<dbReference type="OrthoDB" id="345413at2"/>
<evidence type="ECO:0000259" key="5">
    <source>
        <dbReference type="PROSITE" id="PS01124"/>
    </source>
</evidence>
<sequence length="334" mass="35558">MLTLPIPMFGAFVLVVLFLNLVLREGRHGFLAALIGVCAMQSAVIALAQHYGVGPARMVQPVGAALIPALAWVTFQATAVRRFMWHRDGVHFLAPVFAAFCLVFAPQVLDVLIPTLFVGYGIAILIVLRRGADALPRLRLEAGGVPSVIWAVIGASLMASALSDVLIVVTQVAGYGAWQPVIISISVTGNLLLVGGLSLSRNLHVAPEQRDTTAAAPPVDVEADAQIMARLDGMVAQQKLYLDPDLTLDRMSRKLGVPVKQLSGAINRSTGENVSRYINARRVAAACDALAAGGSVTSAMLTAGFNTKSNFNREFLRVTGQAPSVWARSERRGN</sequence>
<proteinExistence type="predicted"/>
<keyword evidence="4" id="KW-1133">Transmembrane helix</keyword>
<feature type="transmembrane region" description="Helical" evidence="4">
    <location>
        <begin position="111"/>
        <end position="128"/>
    </location>
</feature>
<dbReference type="GO" id="GO:0043565">
    <property type="term" value="F:sequence-specific DNA binding"/>
    <property type="evidence" value="ECO:0007669"/>
    <property type="project" value="InterPro"/>
</dbReference>
<dbReference type="SUPFAM" id="SSF46689">
    <property type="entry name" value="Homeodomain-like"/>
    <property type="match status" value="1"/>
</dbReference>
<name>A0A2R8BIN0_9RHOB</name>
<feature type="transmembrane region" description="Helical" evidence="4">
    <location>
        <begin position="181"/>
        <end position="200"/>
    </location>
</feature>
<keyword evidence="4" id="KW-0812">Transmembrane</keyword>
<evidence type="ECO:0000313" key="6">
    <source>
        <dbReference type="EMBL" id="SPH22927.1"/>
    </source>
</evidence>
<feature type="transmembrane region" description="Helical" evidence="4">
    <location>
        <begin position="58"/>
        <end position="77"/>
    </location>
</feature>
<keyword evidence="4" id="KW-0472">Membrane</keyword>
<reference evidence="6 7" key="1">
    <citation type="submission" date="2018-03" db="EMBL/GenBank/DDBJ databases">
        <authorList>
            <person name="Keele B.F."/>
        </authorList>
    </citation>
    <scope>NUCLEOTIDE SEQUENCE [LARGE SCALE GENOMIC DNA]</scope>
    <source>
        <strain evidence="6 7">CECT 8599</strain>
    </source>
</reference>
<keyword evidence="7" id="KW-1185">Reference proteome</keyword>
<dbReference type="PANTHER" id="PTHR43280">
    <property type="entry name" value="ARAC-FAMILY TRANSCRIPTIONAL REGULATOR"/>
    <property type="match status" value="1"/>
</dbReference>
<accession>A0A2R8BIN0</accession>
<dbReference type="Proteomes" id="UP000244880">
    <property type="component" value="Unassembled WGS sequence"/>
</dbReference>
<keyword evidence="1" id="KW-0805">Transcription regulation</keyword>
<dbReference type="PROSITE" id="PS01124">
    <property type="entry name" value="HTH_ARAC_FAMILY_2"/>
    <property type="match status" value="1"/>
</dbReference>
<dbReference type="EMBL" id="OMOR01000001">
    <property type="protein sequence ID" value="SPH22927.1"/>
    <property type="molecule type" value="Genomic_DNA"/>
</dbReference>
<evidence type="ECO:0000256" key="3">
    <source>
        <dbReference type="ARBA" id="ARBA00023163"/>
    </source>
</evidence>
<keyword evidence="2" id="KW-0238">DNA-binding</keyword>
<gene>
    <name evidence="6" type="ORF">ASD8599_03674</name>
</gene>
<evidence type="ECO:0000313" key="7">
    <source>
        <dbReference type="Proteomes" id="UP000244880"/>
    </source>
</evidence>
<dbReference type="InterPro" id="IPR018060">
    <property type="entry name" value="HTH_AraC"/>
</dbReference>
<dbReference type="SMART" id="SM00342">
    <property type="entry name" value="HTH_ARAC"/>
    <property type="match status" value="1"/>
</dbReference>
<protein>
    <recommendedName>
        <fullName evidence="5">HTH araC/xylS-type domain-containing protein</fullName>
    </recommendedName>
</protein>
<feature type="transmembrane region" description="Helical" evidence="4">
    <location>
        <begin position="30"/>
        <end position="52"/>
    </location>
</feature>
<organism evidence="6 7">
    <name type="scientific">Ascidiaceihabitans donghaensis</name>
    <dbReference type="NCBI Taxonomy" id="1510460"/>
    <lineage>
        <taxon>Bacteria</taxon>
        <taxon>Pseudomonadati</taxon>
        <taxon>Pseudomonadota</taxon>
        <taxon>Alphaproteobacteria</taxon>
        <taxon>Rhodobacterales</taxon>
        <taxon>Paracoccaceae</taxon>
        <taxon>Ascidiaceihabitans</taxon>
    </lineage>
</organism>
<dbReference type="AlphaFoldDB" id="A0A2R8BIN0"/>
<keyword evidence="3" id="KW-0804">Transcription</keyword>
<feature type="domain" description="HTH araC/xylS-type" evidence="5">
    <location>
        <begin position="225"/>
        <end position="329"/>
    </location>
</feature>
<feature type="transmembrane region" description="Helical" evidence="4">
    <location>
        <begin position="6"/>
        <end position="23"/>
    </location>
</feature>
<evidence type="ECO:0000256" key="1">
    <source>
        <dbReference type="ARBA" id="ARBA00023015"/>
    </source>
</evidence>
<dbReference type="PANTHER" id="PTHR43280:SF29">
    <property type="entry name" value="ARAC-FAMILY TRANSCRIPTIONAL REGULATOR"/>
    <property type="match status" value="1"/>
</dbReference>
<feature type="transmembrane region" description="Helical" evidence="4">
    <location>
        <begin position="148"/>
        <end position="169"/>
    </location>
</feature>
<dbReference type="Gene3D" id="1.10.10.60">
    <property type="entry name" value="Homeodomain-like"/>
    <property type="match status" value="1"/>
</dbReference>
<dbReference type="Pfam" id="PF12833">
    <property type="entry name" value="HTH_18"/>
    <property type="match status" value="1"/>
</dbReference>
<dbReference type="RefSeq" id="WP_108829816.1">
    <property type="nucleotide sequence ID" value="NZ_OMOR01000001.1"/>
</dbReference>
<dbReference type="GO" id="GO:0003700">
    <property type="term" value="F:DNA-binding transcription factor activity"/>
    <property type="evidence" value="ECO:0007669"/>
    <property type="project" value="InterPro"/>
</dbReference>
<dbReference type="InterPro" id="IPR009057">
    <property type="entry name" value="Homeodomain-like_sf"/>
</dbReference>
<feature type="transmembrane region" description="Helical" evidence="4">
    <location>
        <begin position="89"/>
        <end position="105"/>
    </location>
</feature>